<reference evidence="1 2" key="1">
    <citation type="journal article" date="2015" name="Parasit. Vectors">
        <title>Draft genome of the scabies mite.</title>
        <authorList>
            <person name="Rider S.D.Jr."/>
            <person name="Morgan M.S."/>
            <person name="Arlian L.G."/>
        </authorList>
    </citation>
    <scope>NUCLEOTIDE SEQUENCE [LARGE SCALE GENOMIC DNA]</scope>
    <source>
        <strain evidence="1">Arlian Lab</strain>
    </source>
</reference>
<evidence type="ECO:0000313" key="1">
    <source>
        <dbReference type="EMBL" id="KPM02706.1"/>
    </source>
</evidence>
<accession>A0A131ZV81</accession>
<protein>
    <submittedName>
        <fullName evidence="1">Uncharacterized protein</fullName>
    </submittedName>
</protein>
<sequence length="77" mass="8683">MEPKYKAIIEMESDVAESNKSQSYRFDHSPSINEALTVIESKIVTPNCSFSPDSGGNEKLNKVIEDRIMHGMIRLKP</sequence>
<name>A0A131ZV81_SARSC</name>
<dbReference type="AlphaFoldDB" id="A0A131ZV81"/>
<dbReference type="VEuPathDB" id="VectorBase:SSCA003043"/>
<proteinExistence type="predicted"/>
<organism evidence="1 2">
    <name type="scientific">Sarcoptes scabiei</name>
    <name type="common">Itch mite</name>
    <name type="synonym">Acarus scabiei</name>
    <dbReference type="NCBI Taxonomy" id="52283"/>
    <lineage>
        <taxon>Eukaryota</taxon>
        <taxon>Metazoa</taxon>
        <taxon>Ecdysozoa</taxon>
        <taxon>Arthropoda</taxon>
        <taxon>Chelicerata</taxon>
        <taxon>Arachnida</taxon>
        <taxon>Acari</taxon>
        <taxon>Acariformes</taxon>
        <taxon>Sarcoptiformes</taxon>
        <taxon>Astigmata</taxon>
        <taxon>Psoroptidia</taxon>
        <taxon>Sarcoptoidea</taxon>
        <taxon>Sarcoptidae</taxon>
        <taxon>Sarcoptinae</taxon>
        <taxon>Sarcoptes</taxon>
    </lineage>
</organism>
<evidence type="ECO:0000313" key="2">
    <source>
        <dbReference type="Proteomes" id="UP000616769"/>
    </source>
</evidence>
<dbReference type="Proteomes" id="UP000616769">
    <property type="component" value="Unassembled WGS sequence"/>
</dbReference>
<gene>
    <name evidence="1" type="ORF">QR98_0011240</name>
</gene>
<dbReference type="EMBL" id="JXLN01002640">
    <property type="protein sequence ID" value="KPM02706.1"/>
    <property type="molecule type" value="Genomic_DNA"/>
</dbReference>
<comment type="caution">
    <text evidence="1">The sequence shown here is derived from an EMBL/GenBank/DDBJ whole genome shotgun (WGS) entry which is preliminary data.</text>
</comment>